<gene>
    <name evidence="3" type="ORF">GHK86_09775</name>
</gene>
<keyword evidence="4" id="KW-1185">Reference proteome</keyword>
<sequence length="470" mass="49209">MSAVSFRRSTRRVTRFAAPAALGLATALFAAGCGASSTPSSSSTPGSSSGSSSGSTSDPGKTVDVVLWESHKATSPAGKAEQAIVNMFNASQHGVHVKLLITSGSTNGLAAAQAGHPPILAEVSHYDGAFRNGGLIVDQTPLMDGAGGFTRGQLASFYPGVLENGRIPQAIGANGQPVPGKQYRFPNGTKVEELFYDTAMFKQAGIASCPATWSALGRDLVKLKALGVTPMGFKDASAHIESVFVADGGSLYKPGSHLKQTMYDSKAGIAEFTMFRQWYQQKLFVFSHGANMRAAIANKKLAIEDGTSAGWVKVRDEAKAAGVQVSACPYPNGISGHEGNIIQGLGFVIFTHHTAAQQKAAFEFVKFWNTPKVQAYWAQASGFAPNVKSAVADIPASYLDSNAGAGLEVSIGILDSPYARPRGQSDAYAEVDQAVDAAFFDAATTTKPIGQILAKLDRTDAGYLKGSTKI</sequence>
<evidence type="ECO:0000313" key="3">
    <source>
        <dbReference type="EMBL" id="MST33005.1"/>
    </source>
</evidence>
<proteinExistence type="predicted"/>
<feature type="compositionally biased region" description="Low complexity" evidence="1">
    <location>
        <begin position="33"/>
        <end position="57"/>
    </location>
</feature>
<feature type="region of interest" description="Disordered" evidence="1">
    <location>
        <begin position="33"/>
        <end position="61"/>
    </location>
</feature>
<dbReference type="SUPFAM" id="SSF53850">
    <property type="entry name" value="Periplasmic binding protein-like II"/>
    <property type="match status" value="1"/>
</dbReference>
<organism evidence="3 4">
    <name type="scientific">Acidiferrimicrobium australe</name>
    <dbReference type="NCBI Taxonomy" id="2664430"/>
    <lineage>
        <taxon>Bacteria</taxon>
        <taxon>Bacillati</taxon>
        <taxon>Actinomycetota</taxon>
        <taxon>Acidimicrobiia</taxon>
        <taxon>Acidimicrobiales</taxon>
        <taxon>Acidimicrobiaceae</taxon>
        <taxon>Acidiferrimicrobium</taxon>
    </lineage>
</organism>
<dbReference type="Proteomes" id="UP000437736">
    <property type="component" value="Unassembled WGS sequence"/>
</dbReference>
<feature type="signal peptide" evidence="2">
    <location>
        <begin position="1"/>
        <end position="30"/>
    </location>
</feature>
<reference evidence="3 4" key="1">
    <citation type="submission" date="2019-11" db="EMBL/GenBank/DDBJ databases">
        <title>Acidiferrimicrobium australis gen. nov., sp. nov., an acidophilic and obligately heterotrophic, member of the Actinobacteria that catalyses dissimilatory oxido- reduction of iron isolated from metal-rich acidic water in Chile.</title>
        <authorList>
            <person name="Gonzalez D."/>
            <person name="Huber K."/>
            <person name="Hedrich S."/>
            <person name="Rojas-Villalobos C."/>
            <person name="Quatrini R."/>
            <person name="Dinamarca M.A."/>
            <person name="Schwarz A."/>
            <person name="Canales C."/>
            <person name="Nancucheo I."/>
        </authorList>
    </citation>
    <scope>NUCLEOTIDE SEQUENCE [LARGE SCALE GENOMIC DNA]</scope>
    <source>
        <strain evidence="3 4">USS-CCA1</strain>
    </source>
</reference>
<dbReference type="Pfam" id="PF13416">
    <property type="entry name" value="SBP_bac_8"/>
    <property type="match status" value="1"/>
</dbReference>
<dbReference type="InterPro" id="IPR006059">
    <property type="entry name" value="SBP"/>
</dbReference>
<dbReference type="PANTHER" id="PTHR43649">
    <property type="entry name" value="ARABINOSE-BINDING PROTEIN-RELATED"/>
    <property type="match status" value="1"/>
</dbReference>
<dbReference type="EMBL" id="WJHE01000451">
    <property type="protein sequence ID" value="MST33005.1"/>
    <property type="molecule type" value="Genomic_DNA"/>
</dbReference>
<feature type="chain" id="PRO_5047385840" evidence="2">
    <location>
        <begin position="31"/>
        <end position="470"/>
    </location>
</feature>
<accession>A0ABW9QTX6</accession>
<keyword evidence="2" id="KW-0732">Signal</keyword>
<dbReference type="PROSITE" id="PS51257">
    <property type="entry name" value="PROKAR_LIPOPROTEIN"/>
    <property type="match status" value="1"/>
</dbReference>
<protein>
    <submittedName>
        <fullName evidence="3">Extracellular solute-binding protein</fullName>
    </submittedName>
</protein>
<dbReference type="InterPro" id="IPR050490">
    <property type="entry name" value="Bact_solute-bd_prot1"/>
</dbReference>
<dbReference type="PANTHER" id="PTHR43649:SF12">
    <property type="entry name" value="DIACETYLCHITOBIOSE BINDING PROTEIN DASA"/>
    <property type="match status" value="1"/>
</dbReference>
<name>A0ABW9QTX6_9ACTN</name>
<comment type="caution">
    <text evidence="3">The sequence shown here is derived from an EMBL/GenBank/DDBJ whole genome shotgun (WGS) entry which is preliminary data.</text>
</comment>
<dbReference type="Gene3D" id="3.40.190.10">
    <property type="entry name" value="Periplasmic binding protein-like II"/>
    <property type="match status" value="2"/>
</dbReference>
<evidence type="ECO:0000256" key="1">
    <source>
        <dbReference type="SAM" id="MobiDB-lite"/>
    </source>
</evidence>
<evidence type="ECO:0000313" key="4">
    <source>
        <dbReference type="Proteomes" id="UP000437736"/>
    </source>
</evidence>
<evidence type="ECO:0000256" key="2">
    <source>
        <dbReference type="SAM" id="SignalP"/>
    </source>
</evidence>